<proteinExistence type="predicted"/>
<feature type="compositionally biased region" description="Polar residues" evidence="2">
    <location>
        <begin position="869"/>
        <end position="885"/>
    </location>
</feature>
<dbReference type="OrthoDB" id="2436455at2759"/>
<name>A0A2A2LM54_9BILA</name>
<reference evidence="3 4" key="1">
    <citation type="journal article" date="2017" name="Curr. Biol.">
        <title>Genome architecture and evolution of a unichromosomal asexual nematode.</title>
        <authorList>
            <person name="Fradin H."/>
            <person name="Zegar C."/>
            <person name="Gutwein M."/>
            <person name="Lucas J."/>
            <person name="Kovtun M."/>
            <person name="Corcoran D."/>
            <person name="Baugh L.R."/>
            <person name="Kiontke K."/>
            <person name="Gunsalus K."/>
            <person name="Fitch D.H."/>
            <person name="Piano F."/>
        </authorList>
    </citation>
    <scope>NUCLEOTIDE SEQUENCE [LARGE SCALE GENOMIC DNA]</scope>
    <source>
        <strain evidence="3">PF1309</strain>
    </source>
</reference>
<accession>A0A2A2LM54</accession>
<feature type="compositionally biased region" description="Low complexity" evidence="2">
    <location>
        <begin position="857"/>
        <end position="868"/>
    </location>
</feature>
<comment type="caution">
    <text evidence="3">The sequence shown here is derived from an EMBL/GenBank/DDBJ whole genome shotgun (WGS) entry which is preliminary data.</text>
</comment>
<dbReference type="STRING" id="2018661.A0A2A2LM54"/>
<evidence type="ECO:0000313" key="4">
    <source>
        <dbReference type="Proteomes" id="UP000218231"/>
    </source>
</evidence>
<feature type="coiled-coil region" evidence="1">
    <location>
        <begin position="153"/>
        <end position="208"/>
    </location>
</feature>
<sequence length="971" mass="107772">MLVNSLKSGTFLLVHLTNSFDCSNMSRHMLVADANLDQTNLEETLLIDTSLSGNRSVQEQGEDRDVSALTALSAESIAEEEEETFMDATVNGLDETEKFAELEAQLMKQTSEKKTAEAKESDDVLVNVDKTEIEDGNTSSLYRTASEVDTTMDGTLEERIQQLEEELIKEKEQKERAAQMFTEKSAEMAVLEEEMAEMNSSLTATQQNSQQVGELEMHLQLLENELGRVAGEQERAVALLQEKSSEVTALETQINELNATASTVQDTRRHMHELEVHIQLLDGELARQKGEKENANALLQQKSEELAALEIRISELSEVALAAEENNRQIEELKAQVQNLEAEFARQAEEKESAAAFLQQKSVEVSTLEARISELTAAASVAQESSLKQIEGLGTRIQMLESELGRNAEEKESANALLQEKSEEMQALERKISELTSMASTAENSNKQIEEFKTQMQMYEAELSRQAEEKESAAALLKEKSEEVTTLQGQMNNLTAATSFAQEDSQKQIEGFEAHIQMLESELAIQGKERESAAALLQEKSEEMQALEHKISELTAMASAAEDNNKQIEEFKAQMQMYEAELSRHAEEKESANVVLHQKSEEIATLEARINELTEVSSVAEDSNRQIEEFKVQMQLYEAELSRQAEEKESAAVLLKEKSEEVTTLQGQMNNLTAATSVAQENSQKQIEGLGTRIQMLESELTRQAVEKESVNALLNERSTRVAALEAEMEKMSSAVAASQQDGLQREALESRIQLLEAELEKEREKSRQSVAKMEETLDEVDEIEERLTSEAVRWKRLYMELKKGVDKENAMMQAAVSGVSHLSPAQKQALAVKAEKVRSVNLQRQEEANRSRDAMSANSSLLNTSSAVNRSTHTSTSQENDLKQPLSTALSISANSTLLGAANLASNTSTHSPAWGADNEKQTQQQGQQAALNESVNQNQTMRATPTRNRGRQTGGGNESMANQSACRQQ</sequence>
<feature type="compositionally biased region" description="Polar residues" evidence="2">
    <location>
        <begin position="961"/>
        <end position="971"/>
    </location>
</feature>
<feature type="region of interest" description="Disordered" evidence="2">
    <location>
        <begin position="843"/>
        <end position="885"/>
    </location>
</feature>
<feature type="compositionally biased region" description="Basic and acidic residues" evidence="2">
    <location>
        <begin position="843"/>
        <end position="854"/>
    </location>
</feature>
<protein>
    <submittedName>
        <fullName evidence="3">Uncharacterized protein</fullName>
    </submittedName>
</protein>
<gene>
    <name evidence="3" type="ORF">WR25_15868</name>
</gene>
<organism evidence="3 4">
    <name type="scientific">Diploscapter pachys</name>
    <dbReference type="NCBI Taxonomy" id="2018661"/>
    <lineage>
        <taxon>Eukaryota</taxon>
        <taxon>Metazoa</taxon>
        <taxon>Ecdysozoa</taxon>
        <taxon>Nematoda</taxon>
        <taxon>Chromadorea</taxon>
        <taxon>Rhabditida</taxon>
        <taxon>Rhabditina</taxon>
        <taxon>Rhabditomorpha</taxon>
        <taxon>Rhabditoidea</taxon>
        <taxon>Rhabditidae</taxon>
        <taxon>Diploscapter</taxon>
    </lineage>
</organism>
<dbReference type="Proteomes" id="UP000218231">
    <property type="component" value="Unassembled WGS sequence"/>
</dbReference>
<feature type="coiled-coil region" evidence="1">
    <location>
        <begin position="408"/>
        <end position="794"/>
    </location>
</feature>
<dbReference type="EMBL" id="LIAE01006582">
    <property type="protein sequence ID" value="PAV87306.1"/>
    <property type="molecule type" value="Genomic_DNA"/>
</dbReference>
<evidence type="ECO:0000313" key="3">
    <source>
        <dbReference type="EMBL" id="PAV87306.1"/>
    </source>
</evidence>
<evidence type="ECO:0000256" key="2">
    <source>
        <dbReference type="SAM" id="MobiDB-lite"/>
    </source>
</evidence>
<keyword evidence="1" id="KW-0175">Coiled coil</keyword>
<evidence type="ECO:0000256" key="1">
    <source>
        <dbReference type="SAM" id="Coils"/>
    </source>
</evidence>
<feature type="region of interest" description="Disordered" evidence="2">
    <location>
        <begin position="908"/>
        <end position="971"/>
    </location>
</feature>
<feature type="coiled-coil region" evidence="1">
    <location>
        <begin position="240"/>
        <end position="378"/>
    </location>
</feature>
<dbReference type="AlphaFoldDB" id="A0A2A2LM54"/>
<keyword evidence="4" id="KW-1185">Reference proteome</keyword>
<feature type="compositionally biased region" description="Polar residues" evidence="2">
    <location>
        <begin position="931"/>
        <end position="947"/>
    </location>
</feature>